<keyword evidence="5" id="KW-0378">Hydrolase</keyword>
<dbReference type="Proteomes" id="UP000245959">
    <property type="component" value="Unassembled WGS sequence"/>
</dbReference>
<dbReference type="SUPFAM" id="SSF53098">
    <property type="entry name" value="Ribonuclease H-like"/>
    <property type="match status" value="1"/>
</dbReference>
<keyword evidence="6" id="KW-1185">Reference proteome</keyword>
<dbReference type="GeneID" id="78293696"/>
<dbReference type="CDD" id="cd06127">
    <property type="entry name" value="DEDDh"/>
    <property type="match status" value="1"/>
</dbReference>
<keyword evidence="5" id="KW-0540">Nuclease</keyword>
<proteinExistence type="predicted"/>
<gene>
    <name evidence="5" type="ORF">C8D82_101162</name>
    <name evidence="4" type="ORF">HF882_13630</name>
</gene>
<dbReference type="Pfam" id="PF00929">
    <property type="entry name" value="RNase_T"/>
    <property type="match status" value="1"/>
</dbReference>
<accession>A0A2U1BBD0</accession>
<dbReference type="AlphaFoldDB" id="A0A2U1BBD0"/>
<sequence length="185" mass="20541">MIWCELGPFTIFDVETTGMSPVRDRIVELAAVRVDRDGSLSRFQSLVNPGVRIPAQAVAVHHITDDMVAGAPSFARMGLDFLEFASESTLVAHNARFDLGFLQESLARTGLPLWKGKTLDSLRLLKTTFPNLPSYNLQSLRAYFQLETEKGMNAHRAGADVEWTRQVLEIALSKAIRMSAPQHEG</sequence>
<feature type="domain" description="Exonuclease" evidence="3">
    <location>
        <begin position="8"/>
        <end position="177"/>
    </location>
</feature>
<evidence type="ECO:0000256" key="2">
    <source>
        <dbReference type="ARBA" id="ARBA00026073"/>
    </source>
</evidence>
<dbReference type="RefSeq" id="WP_116882357.1">
    <property type="nucleotide sequence ID" value="NZ_CABMMC010000283.1"/>
</dbReference>
<reference evidence="5 6" key="1">
    <citation type="submission" date="2018-04" db="EMBL/GenBank/DDBJ databases">
        <title>Genomic Encyclopedia of Type Strains, Phase IV (KMG-IV): sequencing the most valuable type-strain genomes for metagenomic binning, comparative biology and taxonomic classification.</title>
        <authorList>
            <person name="Goeker M."/>
        </authorList>
    </citation>
    <scope>NUCLEOTIDE SEQUENCE [LARGE SCALE GENOMIC DNA]</scope>
    <source>
        <strain evidence="5 6">DSM 14823</strain>
    </source>
</reference>
<dbReference type="GO" id="GO:0005829">
    <property type="term" value="C:cytosol"/>
    <property type="evidence" value="ECO:0007669"/>
    <property type="project" value="TreeGrafter"/>
</dbReference>
<evidence type="ECO:0000256" key="1">
    <source>
        <dbReference type="ARBA" id="ARBA00025483"/>
    </source>
</evidence>
<dbReference type="SMART" id="SM00479">
    <property type="entry name" value="EXOIII"/>
    <property type="match status" value="1"/>
</dbReference>
<dbReference type="InterPro" id="IPR012337">
    <property type="entry name" value="RNaseH-like_sf"/>
</dbReference>
<comment type="caution">
    <text evidence="5">The sequence shown here is derived from an EMBL/GenBank/DDBJ whole genome shotgun (WGS) entry which is preliminary data.</text>
</comment>
<dbReference type="OrthoDB" id="9804290at2"/>
<name>A0A2U1BBD0_9BACT</name>
<dbReference type="Proteomes" id="UP000576225">
    <property type="component" value="Unassembled WGS sequence"/>
</dbReference>
<evidence type="ECO:0000313" key="6">
    <source>
        <dbReference type="Proteomes" id="UP000245959"/>
    </source>
</evidence>
<evidence type="ECO:0000313" key="5">
    <source>
        <dbReference type="EMBL" id="PVY45965.1"/>
    </source>
</evidence>
<dbReference type="InterPro" id="IPR036397">
    <property type="entry name" value="RNaseH_sf"/>
</dbReference>
<dbReference type="InterPro" id="IPR013520">
    <property type="entry name" value="Ribonucl_H"/>
</dbReference>
<dbReference type="InterPro" id="IPR006054">
    <property type="entry name" value="DnaQ"/>
</dbReference>
<dbReference type="PANTHER" id="PTHR30231:SF41">
    <property type="entry name" value="DNA POLYMERASE III SUBUNIT EPSILON"/>
    <property type="match status" value="1"/>
</dbReference>
<evidence type="ECO:0000259" key="3">
    <source>
        <dbReference type="SMART" id="SM00479"/>
    </source>
</evidence>
<dbReference type="FunFam" id="3.30.420.10:FF:000045">
    <property type="entry name" value="3'-5' exonuclease DinG"/>
    <property type="match status" value="1"/>
</dbReference>
<dbReference type="GO" id="GO:0008408">
    <property type="term" value="F:3'-5' exonuclease activity"/>
    <property type="evidence" value="ECO:0007669"/>
    <property type="project" value="TreeGrafter"/>
</dbReference>
<keyword evidence="5" id="KW-0269">Exonuclease</keyword>
<evidence type="ECO:0000313" key="4">
    <source>
        <dbReference type="EMBL" id="NMD87625.1"/>
    </source>
</evidence>
<dbReference type="EMBL" id="JABAEW010000027">
    <property type="protein sequence ID" value="NMD87625.1"/>
    <property type="molecule type" value="Genomic_DNA"/>
</dbReference>
<dbReference type="NCBIfam" id="TIGR00573">
    <property type="entry name" value="dnaq"/>
    <property type="match status" value="1"/>
</dbReference>
<dbReference type="EMBL" id="QEKH01000001">
    <property type="protein sequence ID" value="PVY45965.1"/>
    <property type="molecule type" value="Genomic_DNA"/>
</dbReference>
<reference evidence="4 7" key="2">
    <citation type="submission" date="2020-04" db="EMBL/GenBank/DDBJ databases">
        <authorList>
            <person name="Hitch T.C.A."/>
            <person name="Wylensek D."/>
            <person name="Clavel T."/>
        </authorList>
    </citation>
    <scope>NUCLEOTIDE SEQUENCE [LARGE SCALE GENOMIC DNA]</scope>
    <source>
        <strain evidence="4 7">COR2-253-APC-1A</strain>
    </source>
</reference>
<dbReference type="Gene3D" id="3.30.420.10">
    <property type="entry name" value="Ribonuclease H-like superfamily/Ribonuclease H"/>
    <property type="match status" value="1"/>
</dbReference>
<organism evidence="5 6">
    <name type="scientific">Victivallis vadensis</name>
    <dbReference type="NCBI Taxonomy" id="172901"/>
    <lineage>
        <taxon>Bacteria</taxon>
        <taxon>Pseudomonadati</taxon>
        <taxon>Lentisphaerota</taxon>
        <taxon>Lentisphaeria</taxon>
        <taxon>Victivallales</taxon>
        <taxon>Victivallaceae</taxon>
        <taxon>Victivallis</taxon>
    </lineage>
</organism>
<dbReference type="GO" id="GO:0003677">
    <property type="term" value="F:DNA binding"/>
    <property type="evidence" value="ECO:0007669"/>
    <property type="project" value="InterPro"/>
</dbReference>
<dbReference type="PANTHER" id="PTHR30231">
    <property type="entry name" value="DNA POLYMERASE III SUBUNIT EPSILON"/>
    <property type="match status" value="1"/>
</dbReference>
<evidence type="ECO:0000313" key="7">
    <source>
        <dbReference type="Proteomes" id="UP000576225"/>
    </source>
</evidence>
<dbReference type="GO" id="GO:0045004">
    <property type="term" value="P:DNA replication proofreading"/>
    <property type="evidence" value="ECO:0007669"/>
    <property type="project" value="TreeGrafter"/>
</dbReference>
<protein>
    <submittedName>
        <fullName evidence="4">3'-5' exonuclease</fullName>
    </submittedName>
    <submittedName>
        <fullName evidence="5">DNA polymerase III epsilon subunit family exonuclease</fullName>
    </submittedName>
</protein>
<dbReference type="GO" id="GO:0003887">
    <property type="term" value="F:DNA-directed DNA polymerase activity"/>
    <property type="evidence" value="ECO:0007669"/>
    <property type="project" value="InterPro"/>
</dbReference>
<comment type="subunit">
    <text evidence="2">DNA polymerase III contains a core (composed of alpha, epsilon and theta chains) that associates with a tau subunit. This core dimerizes to form the POLIII' complex. PolIII' associates with the gamma complex (composed of gamma, delta, delta', psi and chi chains) and with the beta chain to form the complete DNA polymerase III complex.</text>
</comment>
<comment type="function">
    <text evidence="1">DNA polymerase III is a complex, multichain enzyme responsible for most of the replicative synthesis in bacteria. The epsilon subunit contain the editing function and is a proofreading 3'-5' exonuclease.</text>
</comment>